<evidence type="ECO:0000313" key="1">
    <source>
        <dbReference type="EMBL" id="CUG89177.1"/>
    </source>
</evidence>
<protein>
    <submittedName>
        <fullName evidence="1">Uncharacterized protein</fullName>
    </submittedName>
</protein>
<dbReference type="EMBL" id="CYKH01001711">
    <property type="protein sequence ID" value="CUG89177.1"/>
    <property type="molecule type" value="Genomic_DNA"/>
</dbReference>
<dbReference type="AlphaFoldDB" id="A0A0S4JGW2"/>
<sequence length="135" mass="14976">MAKTRSFFPPSFVDSLFFPSLVRKPMLRLRLRLKAWVLHAPPVWPQRGERSTKCLTTPLSMGMISRSRCLLSVSGLARESDCLFASLENSPTLMAASRAAGQRFADHQEKSSVLDLIEFVVSSNVACSSCVAPTW</sequence>
<gene>
    <name evidence="1" type="ORF">BSAL_19710</name>
</gene>
<accession>A0A0S4JGW2</accession>
<evidence type="ECO:0000313" key="2">
    <source>
        <dbReference type="Proteomes" id="UP000051952"/>
    </source>
</evidence>
<name>A0A0S4JGW2_BODSA</name>
<proteinExistence type="predicted"/>
<reference evidence="2" key="1">
    <citation type="submission" date="2015-09" db="EMBL/GenBank/DDBJ databases">
        <authorList>
            <consortium name="Pathogen Informatics"/>
        </authorList>
    </citation>
    <scope>NUCLEOTIDE SEQUENCE [LARGE SCALE GENOMIC DNA]</scope>
    <source>
        <strain evidence="2">Lake Konstanz</strain>
    </source>
</reference>
<organism evidence="1 2">
    <name type="scientific">Bodo saltans</name>
    <name type="common">Flagellated protozoan</name>
    <dbReference type="NCBI Taxonomy" id="75058"/>
    <lineage>
        <taxon>Eukaryota</taxon>
        <taxon>Discoba</taxon>
        <taxon>Euglenozoa</taxon>
        <taxon>Kinetoplastea</taxon>
        <taxon>Metakinetoplastina</taxon>
        <taxon>Eubodonida</taxon>
        <taxon>Bodonidae</taxon>
        <taxon>Bodo</taxon>
    </lineage>
</organism>
<dbReference type="Proteomes" id="UP000051952">
    <property type="component" value="Unassembled WGS sequence"/>
</dbReference>
<dbReference type="VEuPathDB" id="TriTrypDB:BSAL_19710"/>
<keyword evidence="2" id="KW-1185">Reference proteome</keyword>